<comment type="caution">
    <text evidence="3">The sequence shown here is derived from an EMBL/GenBank/DDBJ whole genome shotgun (WGS) entry which is preliminary data.</text>
</comment>
<reference evidence="3 4" key="1">
    <citation type="submission" date="2018-08" db="EMBL/GenBank/DDBJ databases">
        <title>Fibrisoma montanum sp. nov., isolated from Danxia mountain soil.</title>
        <authorList>
            <person name="Huang Y."/>
        </authorList>
    </citation>
    <scope>NUCLEOTIDE SEQUENCE [LARGE SCALE GENOMIC DNA]</scope>
    <source>
        <strain evidence="3 4">HYT19</strain>
    </source>
</reference>
<evidence type="ECO:0000259" key="2">
    <source>
        <dbReference type="Pfam" id="PF13449"/>
    </source>
</evidence>
<evidence type="ECO:0000256" key="1">
    <source>
        <dbReference type="SAM" id="SignalP"/>
    </source>
</evidence>
<dbReference type="SUPFAM" id="SSF63829">
    <property type="entry name" value="Calcium-dependent phosphotriesterase"/>
    <property type="match status" value="1"/>
</dbReference>
<dbReference type="AlphaFoldDB" id="A0A418MJ81"/>
<feature type="domain" description="Phytase-like" evidence="2">
    <location>
        <begin position="64"/>
        <end position="409"/>
    </location>
</feature>
<evidence type="ECO:0000313" key="4">
    <source>
        <dbReference type="Proteomes" id="UP000283523"/>
    </source>
</evidence>
<dbReference type="Pfam" id="PF13449">
    <property type="entry name" value="Phytase-like"/>
    <property type="match status" value="1"/>
</dbReference>
<dbReference type="OrthoDB" id="9803927at2"/>
<gene>
    <name evidence="3" type="ORF">DYU11_03965</name>
</gene>
<sequence>MSKSFTSLTALVSVTTAVALLAAGCNDHRFPTPPGYPAVTDAINPGTFLPTILANVNGVNVFNGGFGSAIVGDPNDPAVFYMLTDRGPNIDGPVGTTNIKIFARPDFTPQIGKFRVGTDGRMVLEQIIELKNSTGGKLNGLPNPANQGSTGETALDLANNTITPSADGIDCEGMALAPDGTFWLSDEYGPHLVHLDATGRTIERISPFNNGTGGRQIPAVFATRRANRGMEGLTITPDGKTLVGIMQFPLYNPSAAAISGSLVTRILTFDIATGATKQYVYLIERANLQANSEITAITNTTFLVLERDGEFGSEANKSTLFKRVYKIDLTGATDISDPANGANGKLYGGKTVEELKTLANLQANGIVPVSKQLVLDLATDVTPVYPHDKAEGIALIGAQTLAICNDDDFGILGTGQYTQKLLANGTVDKNRVYFITLRQPLK</sequence>
<keyword evidence="4" id="KW-1185">Reference proteome</keyword>
<accession>A0A418MJ81</accession>
<dbReference type="PROSITE" id="PS51257">
    <property type="entry name" value="PROKAR_LIPOPROTEIN"/>
    <property type="match status" value="1"/>
</dbReference>
<dbReference type="EMBL" id="QXED01000001">
    <property type="protein sequence ID" value="RIV27472.1"/>
    <property type="molecule type" value="Genomic_DNA"/>
</dbReference>
<name>A0A418MJ81_9BACT</name>
<dbReference type="Proteomes" id="UP000283523">
    <property type="component" value="Unassembled WGS sequence"/>
</dbReference>
<keyword evidence="1" id="KW-0732">Signal</keyword>
<dbReference type="PANTHER" id="PTHR37957:SF1">
    <property type="entry name" value="PHYTASE-LIKE DOMAIN-CONTAINING PROTEIN"/>
    <property type="match status" value="1"/>
</dbReference>
<proteinExistence type="predicted"/>
<dbReference type="PANTHER" id="PTHR37957">
    <property type="entry name" value="BLR7070 PROTEIN"/>
    <property type="match status" value="1"/>
</dbReference>
<organism evidence="3 4">
    <name type="scientific">Fibrisoma montanum</name>
    <dbReference type="NCBI Taxonomy" id="2305895"/>
    <lineage>
        <taxon>Bacteria</taxon>
        <taxon>Pseudomonadati</taxon>
        <taxon>Bacteroidota</taxon>
        <taxon>Cytophagia</taxon>
        <taxon>Cytophagales</taxon>
        <taxon>Spirosomataceae</taxon>
        <taxon>Fibrisoma</taxon>
    </lineage>
</organism>
<dbReference type="InterPro" id="IPR027372">
    <property type="entry name" value="Phytase-like_dom"/>
</dbReference>
<protein>
    <submittedName>
        <fullName evidence="3">Esterase-like activity of phytase family protein</fullName>
    </submittedName>
</protein>
<evidence type="ECO:0000313" key="3">
    <source>
        <dbReference type="EMBL" id="RIV27472.1"/>
    </source>
</evidence>
<dbReference type="RefSeq" id="WP_119666323.1">
    <property type="nucleotide sequence ID" value="NZ_QXED01000001.1"/>
</dbReference>
<feature type="signal peptide" evidence="1">
    <location>
        <begin position="1"/>
        <end position="22"/>
    </location>
</feature>
<feature type="chain" id="PRO_5019280072" evidence="1">
    <location>
        <begin position="23"/>
        <end position="442"/>
    </location>
</feature>